<evidence type="ECO:0000256" key="3">
    <source>
        <dbReference type="SAM" id="MobiDB-lite"/>
    </source>
</evidence>
<evidence type="ECO:0000313" key="4">
    <source>
        <dbReference type="EMBL" id="EUC67540.1"/>
    </source>
</evidence>
<proteinExistence type="predicted"/>
<protein>
    <submittedName>
        <fullName evidence="4">Tyrosine recombinase-like protein, putative</fullName>
    </submittedName>
</protein>
<keyword evidence="1" id="KW-0238">DNA-binding</keyword>
<feature type="region of interest" description="Disordered" evidence="3">
    <location>
        <begin position="1"/>
        <end position="22"/>
    </location>
</feature>
<dbReference type="GO" id="GO:0006310">
    <property type="term" value="P:DNA recombination"/>
    <property type="evidence" value="ECO:0007669"/>
    <property type="project" value="UniProtKB-KW"/>
</dbReference>
<evidence type="ECO:0000256" key="2">
    <source>
        <dbReference type="ARBA" id="ARBA00023172"/>
    </source>
</evidence>
<accession>X8JUB8</accession>
<comment type="caution">
    <text evidence="4">The sequence shown here is derived from an EMBL/GenBank/DDBJ whole genome shotgun (WGS) entry which is preliminary data.</text>
</comment>
<dbReference type="GO" id="GO:0003677">
    <property type="term" value="F:DNA binding"/>
    <property type="evidence" value="ECO:0007669"/>
    <property type="project" value="UniProtKB-KW"/>
</dbReference>
<name>X8JUB8_9AGAM</name>
<dbReference type="PANTHER" id="PTHR34605">
    <property type="entry name" value="PHAGE_INTEGRASE DOMAIN-CONTAINING PROTEIN"/>
    <property type="match status" value="1"/>
</dbReference>
<evidence type="ECO:0000313" key="5">
    <source>
        <dbReference type="Proteomes" id="UP000030108"/>
    </source>
</evidence>
<dbReference type="Gene3D" id="1.10.443.10">
    <property type="entry name" value="Intergrase catalytic core"/>
    <property type="match status" value="1"/>
</dbReference>
<keyword evidence="2" id="KW-0233">DNA recombination</keyword>
<dbReference type="Gene3D" id="1.10.150.130">
    <property type="match status" value="1"/>
</dbReference>
<reference evidence="5" key="1">
    <citation type="journal article" date="2014" name="Genome Announc.">
        <title>Draft genome sequence of the plant-pathogenic soil fungus Rhizoctonia solani anastomosis group 3 strain Rhs1AP.</title>
        <authorList>
            <person name="Cubeta M.A."/>
            <person name="Thomas E."/>
            <person name="Dean R.A."/>
            <person name="Jabaji S."/>
            <person name="Neate S.M."/>
            <person name="Tavantzis S."/>
            <person name="Toda T."/>
            <person name="Vilgalys R."/>
            <person name="Bharathan N."/>
            <person name="Fedorova-Abrams N."/>
            <person name="Pakala S.B."/>
            <person name="Pakala S.M."/>
            <person name="Zafar N."/>
            <person name="Joardar V."/>
            <person name="Losada L."/>
            <person name="Nierman W.C."/>
        </authorList>
    </citation>
    <scope>NUCLEOTIDE SEQUENCE [LARGE SCALE GENOMIC DNA]</scope>
    <source>
        <strain evidence="5">AG-3</strain>
    </source>
</reference>
<gene>
    <name evidence="4" type="ORF">RSOL_551820</name>
</gene>
<dbReference type="GO" id="GO:0015074">
    <property type="term" value="P:DNA integration"/>
    <property type="evidence" value="ECO:0007669"/>
    <property type="project" value="InterPro"/>
</dbReference>
<organism evidence="4 5">
    <name type="scientific">Rhizoctonia solani AG-3 Rhs1AP</name>
    <dbReference type="NCBI Taxonomy" id="1086054"/>
    <lineage>
        <taxon>Eukaryota</taxon>
        <taxon>Fungi</taxon>
        <taxon>Dikarya</taxon>
        <taxon>Basidiomycota</taxon>
        <taxon>Agaricomycotina</taxon>
        <taxon>Agaricomycetes</taxon>
        <taxon>Cantharellales</taxon>
        <taxon>Ceratobasidiaceae</taxon>
        <taxon>Rhizoctonia</taxon>
    </lineage>
</organism>
<evidence type="ECO:0000256" key="1">
    <source>
        <dbReference type="ARBA" id="ARBA00023125"/>
    </source>
</evidence>
<dbReference type="InterPro" id="IPR052925">
    <property type="entry name" value="Phage_Integrase-like_Recomb"/>
</dbReference>
<dbReference type="InterPro" id="IPR011010">
    <property type="entry name" value="DNA_brk_join_enz"/>
</dbReference>
<dbReference type="OrthoDB" id="5598396at2759"/>
<dbReference type="Proteomes" id="UP000030108">
    <property type="component" value="Unassembled WGS sequence"/>
</dbReference>
<dbReference type="InterPro" id="IPR013762">
    <property type="entry name" value="Integrase-like_cat_sf"/>
</dbReference>
<feature type="non-terminal residue" evidence="4">
    <location>
        <position position="339"/>
    </location>
</feature>
<dbReference type="InterPro" id="IPR010998">
    <property type="entry name" value="Integrase_recombinase_N"/>
</dbReference>
<dbReference type="EMBL" id="JATN01000271">
    <property type="protein sequence ID" value="EUC67540.1"/>
    <property type="molecule type" value="Genomic_DNA"/>
</dbReference>
<dbReference type="SUPFAM" id="SSF56349">
    <property type="entry name" value="DNA breaking-rejoining enzymes"/>
    <property type="match status" value="1"/>
</dbReference>
<dbReference type="PANTHER" id="PTHR34605:SF3">
    <property type="entry name" value="P CELL-TYPE AGGLUTINATION PROTEIN MAP4-LIKE-RELATED"/>
    <property type="match status" value="1"/>
</dbReference>
<sequence>MPADDSALVPPSHKSRQPHRSTWPLDRLRHEHAIALGFALETRTQHVYNSSTISWLSFCKRHGFSNEPTADTLSFYAVWMCGAENPVKPSTVVGYLSGICSNLEPFYPSVRTIRNDRLVSKTLAGLKRRFGTAPRQKRAMTVQEMTDFVTILGSSTDYDDQLFLAILVAGFHALHRLGELCWPNETQYQSYRRLIPRHSTSIDAKAFSYLLPAHKADPGFQGSHIRIVQQWDAIDPIPTLRTYLSTRDSRFAGFLELWLTSGGITPTKSWFITRLHRYGAADLSGHSLRSGGATALALSGVPDAYIQKLGRWSSDAWQGYVRAHPTVLLALIDDSRPRA</sequence>
<dbReference type="AlphaFoldDB" id="X8JUB8"/>